<gene>
    <name evidence="1" type="ORF">ACH5RR_033881</name>
</gene>
<comment type="caution">
    <text evidence="1">The sequence shown here is derived from an EMBL/GenBank/DDBJ whole genome shotgun (WGS) entry which is preliminary data.</text>
</comment>
<evidence type="ECO:0000313" key="1">
    <source>
        <dbReference type="EMBL" id="KAL3504040.1"/>
    </source>
</evidence>
<keyword evidence="2" id="KW-1185">Reference proteome</keyword>
<evidence type="ECO:0000313" key="2">
    <source>
        <dbReference type="Proteomes" id="UP001630127"/>
    </source>
</evidence>
<dbReference type="AlphaFoldDB" id="A0ABD2YDY1"/>
<proteinExistence type="predicted"/>
<dbReference type="Proteomes" id="UP001630127">
    <property type="component" value="Unassembled WGS sequence"/>
</dbReference>
<protein>
    <submittedName>
        <fullName evidence="1">Uncharacterized protein</fullName>
    </submittedName>
</protein>
<organism evidence="1 2">
    <name type="scientific">Cinchona calisaya</name>
    <dbReference type="NCBI Taxonomy" id="153742"/>
    <lineage>
        <taxon>Eukaryota</taxon>
        <taxon>Viridiplantae</taxon>
        <taxon>Streptophyta</taxon>
        <taxon>Embryophyta</taxon>
        <taxon>Tracheophyta</taxon>
        <taxon>Spermatophyta</taxon>
        <taxon>Magnoliopsida</taxon>
        <taxon>eudicotyledons</taxon>
        <taxon>Gunneridae</taxon>
        <taxon>Pentapetalae</taxon>
        <taxon>asterids</taxon>
        <taxon>lamiids</taxon>
        <taxon>Gentianales</taxon>
        <taxon>Rubiaceae</taxon>
        <taxon>Cinchonoideae</taxon>
        <taxon>Cinchoneae</taxon>
        <taxon>Cinchona</taxon>
    </lineage>
</organism>
<dbReference type="PROSITE" id="PS51257">
    <property type="entry name" value="PROKAR_LIPOPROTEIN"/>
    <property type="match status" value="1"/>
</dbReference>
<name>A0ABD2YDY1_9GENT</name>
<sequence length="161" mass="18052">MRRKWEEKCEETDSRIVRMDHLSNVWALGSCAYVGHVLMLRNSYNCCVAESLGVMSISGSENTLTSRMDRQEHAFLDLVDQLGDLLEGCNMRGDLREIKANINLCGIRTFINVVNIVAGSSSSGKEIKPDVYQEVLDCCAAMLDEFSDIMTAELSRKLPPR</sequence>
<accession>A0ABD2YDY1</accession>
<dbReference type="EMBL" id="JBJUIK010000014">
    <property type="protein sequence ID" value="KAL3504040.1"/>
    <property type="molecule type" value="Genomic_DNA"/>
</dbReference>
<reference evidence="1 2" key="1">
    <citation type="submission" date="2024-11" db="EMBL/GenBank/DDBJ databases">
        <title>A near-complete genome assembly of Cinchona calisaya.</title>
        <authorList>
            <person name="Lian D.C."/>
            <person name="Zhao X.W."/>
            <person name="Wei L."/>
        </authorList>
    </citation>
    <scope>NUCLEOTIDE SEQUENCE [LARGE SCALE GENOMIC DNA]</scope>
    <source>
        <tissue evidence="1">Nenye</tissue>
    </source>
</reference>